<dbReference type="AlphaFoldDB" id="A0A7S3QX97"/>
<evidence type="ECO:0000256" key="5">
    <source>
        <dbReference type="SAM" id="Phobius"/>
    </source>
</evidence>
<reference evidence="6" key="1">
    <citation type="submission" date="2021-01" db="EMBL/GenBank/DDBJ databases">
        <authorList>
            <person name="Corre E."/>
            <person name="Pelletier E."/>
            <person name="Niang G."/>
            <person name="Scheremetjew M."/>
            <person name="Finn R."/>
            <person name="Kale V."/>
            <person name="Holt S."/>
            <person name="Cochrane G."/>
            <person name="Meng A."/>
            <person name="Brown T."/>
            <person name="Cohen L."/>
        </authorList>
    </citation>
    <scope>NUCLEOTIDE SEQUENCE</scope>
    <source>
        <strain evidence="6">CCMP1320</strain>
    </source>
</reference>
<sequence length="349" mass="39263">MSSPVNYEGCPPGVPIRNNAEELWGYDMKMGGPATALSLFFLIGTIILAQLVHARNRNTYYMITLVIAAWAEGGGYAAAVHTVRKDCEADLFDSFLAAQVLILLIPNFVEATMYTTAAKISAFGQVPRKHFWLRPAFVSWFYIVSDIVTIIVQAIGIGIWGSARTDDDDGEDTKQQADVGAWIVVAGLILQIISQSIFFLEALYIQYRMDKGYQRLPETRALFFANYWTWGFLQIRNIYRLVAFIQRSVADNTDTGGAGAAEIQPVFFIFEALMIVMSILMFAIYPPGYLLPRASARKAEQMEQVVDQSKDVEKSTFDEDLHAPAEIPDSVRRWVLTPFERIPWLGRVF</sequence>
<evidence type="ECO:0000313" key="6">
    <source>
        <dbReference type="EMBL" id="CAE0496117.1"/>
    </source>
</evidence>
<dbReference type="EMBL" id="HBIP01018884">
    <property type="protein sequence ID" value="CAE0496117.1"/>
    <property type="molecule type" value="Transcribed_RNA"/>
</dbReference>
<keyword evidence="2 5" id="KW-0812">Transmembrane</keyword>
<feature type="transmembrane region" description="Helical" evidence="5">
    <location>
        <begin position="265"/>
        <end position="285"/>
    </location>
</feature>
<feature type="transmembrane region" description="Helical" evidence="5">
    <location>
        <begin position="221"/>
        <end position="245"/>
    </location>
</feature>
<feature type="transmembrane region" description="Helical" evidence="5">
    <location>
        <begin position="91"/>
        <end position="109"/>
    </location>
</feature>
<evidence type="ECO:0000256" key="1">
    <source>
        <dbReference type="ARBA" id="ARBA00004141"/>
    </source>
</evidence>
<organism evidence="6">
    <name type="scientific">Dunaliella tertiolecta</name>
    <name type="common">Green alga</name>
    <dbReference type="NCBI Taxonomy" id="3047"/>
    <lineage>
        <taxon>Eukaryota</taxon>
        <taxon>Viridiplantae</taxon>
        <taxon>Chlorophyta</taxon>
        <taxon>core chlorophytes</taxon>
        <taxon>Chlorophyceae</taxon>
        <taxon>CS clade</taxon>
        <taxon>Chlamydomonadales</taxon>
        <taxon>Dunaliellaceae</taxon>
        <taxon>Dunaliella</taxon>
    </lineage>
</organism>
<dbReference type="PANTHER" id="PTHR31465:SF1">
    <property type="entry name" value="PROTEIN RTA1-RELATED"/>
    <property type="match status" value="1"/>
</dbReference>
<keyword evidence="4 5" id="KW-0472">Membrane</keyword>
<proteinExistence type="predicted"/>
<evidence type="ECO:0008006" key="7">
    <source>
        <dbReference type="Google" id="ProtNLM"/>
    </source>
</evidence>
<dbReference type="Pfam" id="PF04479">
    <property type="entry name" value="RTA1"/>
    <property type="match status" value="1"/>
</dbReference>
<evidence type="ECO:0000256" key="4">
    <source>
        <dbReference type="ARBA" id="ARBA00023136"/>
    </source>
</evidence>
<keyword evidence="3 5" id="KW-1133">Transmembrane helix</keyword>
<feature type="transmembrane region" description="Helical" evidence="5">
    <location>
        <begin position="59"/>
        <end position="79"/>
    </location>
</feature>
<dbReference type="InterPro" id="IPR007568">
    <property type="entry name" value="RTA1"/>
</dbReference>
<evidence type="ECO:0000256" key="2">
    <source>
        <dbReference type="ARBA" id="ARBA00022692"/>
    </source>
</evidence>
<name>A0A7S3QX97_DUNTE</name>
<feature type="transmembrane region" description="Helical" evidence="5">
    <location>
        <begin position="180"/>
        <end position="200"/>
    </location>
</feature>
<gene>
    <name evidence="6" type="ORF">DTER00134_LOCUS11190</name>
</gene>
<protein>
    <recommendedName>
        <fullName evidence="7">THH1/TOM1/TOM3 domain-containing protein</fullName>
    </recommendedName>
</protein>
<evidence type="ECO:0000256" key="3">
    <source>
        <dbReference type="ARBA" id="ARBA00022989"/>
    </source>
</evidence>
<feature type="transmembrane region" description="Helical" evidence="5">
    <location>
        <begin position="34"/>
        <end position="52"/>
    </location>
</feature>
<dbReference type="GO" id="GO:0016020">
    <property type="term" value="C:membrane"/>
    <property type="evidence" value="ECO:0007669"/>
    <property type="project" value="UniProtKB-SubCell"/>
</dbReference>
<comment type="subcellular location">
    <subcellularLocation>
        <location evidence="1">Membrane</location>
        <topology evidence="1">Multi-pass membrane protein</topology>
    </subcellularLocation>
</comment>
<feature type="transmembrane region" description="Helical" evidence="5">
    <location>
        <begin position="137"/>
        <end position="160"/>
    </location>
</feature>
<accession>A0A7S3QX97</accession>
<dbReference type="PANTHER" id="PTHR31465">
    <property type="entry name" value="PROTEIN RTA1-RELATED"/>
    <property type="match status" value="1"/>
</dbReference>